<dbReference type="Proteomes" id="UP000323632">
    <property type="component" value="Unassembled WGS sequence"/>
</dbReference>
<name>A0A5M6CNI6_9BACT</name>
<proteinExistence type="predicted"/>
<dbReference type="Pfam" id="PF13517">
    <property type="entry name" value="FG-GAP_3"/>
    <property type="match status" value="2"/>
</dbReference>
<dbReference type="InterPro" id="IPR026444">
    <property type="entry name" value="Secre_tail"/>
</dbReference>
<evidence type="ECO:0000256" key="1">
    <source>
        <dbReference type="ARBA" id="ARBA00022729"/>
    </source>
</evidence>
<reference evidence="4 5" key="1">
    <citation type="submission" date="2019-09" db="EMBL/GenBank/DDBJ databases">
        <title>Genome sequence and assembly of Taibaiella sp.</title>
        <authorList>
            <person name="Chhetri G."/>
        </authorList>
    </citation>
    <scope>NUCLEOTIDE SEQUENCE [LARGE SCALE GENOMIC DNA]</scope>
    <source>
        <strain evidence="4 5">KVB11</strain>
    </source>
</reference>
<comment type="caution">
    <text evidence="4">The sequence shown here is derived from an EMBL/GenBank/DDBJ whole genome shotgun (WGS) entry which is preliminary data.</text>
</comment>
<feature type="domain" description="Secretion system C-terminal sorting" evidence="3">
    <location>
        <begin position="388"/>
        <end position="453"/>
    </location>
</feature>
<evidence type="ECO:0000313" key="5">
    <source>
        <dbReference type="Proteomes" id="UP000323632"/>
    </source>
</evidence>
<dbReference type="AlphaFoldDB" id="A0A5M6CNI6"/>
<accession>A0A5M6CNI6</accession>
<dbReference type="Pfam" id="PF18962">
    <property type="entry name" value="Por_Secre_tail"/>
    <property type="match status" value="1"/>
</dbReference>
<dbReference type="PANTHER" id="PTHR46580:SF4">
    <property type="entry name" value="ATP_GTP-BINDING PROTEIN"/>
    <property type="match status" value="1"/>
</dbReference>
<gene>
    <name evidence="4" type="ORF">F0919_08835</name>
</gene>
<dbReference type="Gene3D" id="2.130.10.130">
    <property type="entry name" value="Integrin alpha, N-terminal"/>
    <property type="match status" value="2"/>
</dbReference>
<dbReference type="PANTHER" id="PTHR46580">
    <property type="entry name" value="SENSOR KINASE-RELATED"/>
    <property type="match status" value="1"/>
</dbReference>
<dbReference type="EMBL" id="VWSH01000002">
    <property type="protein sequence ID" value="KAA5534709.1"/>
    <property type="molecule type" value="Genomic_DNA"/>
</dbReference>
<feature type="signal peptide" evidence="2">
    <location>
        <begin position="1"/>
        <end position="19"/>
    </location>
</feature>
<evidence type="ECO:0000313" key="4">
    <source>
        <dbReference type="EMBL" id="KAA5534709.1"/>
    </source>
</evidence>
<feature type="chain" id="PRO_5024384178" evidence="2">
    <location>
        <begin position="20"/>
        <end position="458"/>
    </location>
</feature>
<evidence type="ECO:0000256" key="2">
    <source>
        <dbReference type="SAM" id="SignalP"/>
    </source>
</evidence>
<sequence length="458" mass="49637">MNKIILLFTLLLSSLLSRAQTFTLTDSMRQGAYGTAAWGDYDGDGRKDFVYIAQTMNVDSPDIFLVYHNTATGFVRLPQAFPMMFTPAASWADLDNDGKEDLIASGLVDSNKIHIYKSNGDGTFELINDTLPGLSAGSIAVADYNNDGLKDILATGFNNAGTASAYLFKGTGGFHFDTVPATLPGIYFSDVKWHDYDHDGRPDIAMTGIGLLSRTYIYHNEGNDSFSLASPYMNGGAGTVDWLDYDGDGWFDLLTAGNDSSGVQNFTDMYHNNGNGTFTMVTTNLPVFGEPVAADIADFNSDGKPDICLSGGNPDFIATFSAMALGSGTTNYNTTAFKQTDITNCIVAAADYDNDGDPDVLFGNYIYRNDGVPTGTKDVANPASDVSVYPNPAKEDLFIETPEKHLQLMLTDRSGRVLQQQKLLPGKNKIPLQQLAAGTYLLIFSNENKINVQSFVKQ</sequence>
<protein>
    <submittedName>
        <fullName evidence="4">T9SS type A sorting domain-containing protein</fullName>
    </submittedName>
</protein>
<dbReference type="SUPFAM" id="SSF69318">
    <property type="entry name" value="Integrin alpha N-terminal domain"/>
    <property type="match status" value="1"/>
</dbReference>
<keyword evidence="1 2" id="KW-0732">Signal</keyword>
<dbReference type="NCBIfam" id="TIGR04183">
    <property type="entry name" value="Por_Secre_tail"/>
    <property type="match status" value="1"/>
</dbReference>
<keyword evidence="5" id="KW-1185">Reference proteome</keyword>
<evidence type="ECO:0000259" key="3">
    <source>
        <dbReference type="Pfam" id="PF18962"/>
    </source>
</evidence>
<dbReference type="InterPro" id="IPR013517">
    <property type="entry name" value="FG-GAP"/>
</dbReference>
<dbReference type="RefSeq" id="WP_150032388.1">
    <property type="nucleotide sequence ID" value="NZ_VWSH01000002.1"/>
</dbReference>
<dbReference type="InterPro" id="IPR028994">
    <property type="entry name" value="Integrin_alpha_N"/>
</dbReference>
<organism evidence="4 5">
    <name type="scientific">Taibaiella lutea</name>
    <dbReference type="NCBI Taxonomy" id="2608001"/>
    <lineage>
        <taxon>Bacteria</taxon>
        <taxon>Pseudomonadati</taxon>
        <taxon>Bacteroidota</taxon>
        <taxon>Chitinophagia</taxon>
        <taxon>Chitinophagales</taxon>
        <taxon>Chitinophagaceae</taxon>
        <taxon>Taibaiella</taxon>
    </lineage>
</organism>